<dbReference type="OrthoDB" id="7375392at2"/>
<evidence type="ECO:0000256" key="4">
    <source>
        <dbReference type="SAM" id="SignalP"/>
    </source>
</evidence>
<comment type="subcellular location">
    <subcellularLocation>
        <location evidence="1">Periplasm</location>
    </subcellularLocation>
</comment>
<feature type="signal peptide" evidence="4">
    <location>
        <begin position="1"/>
        <end position="25"/>
    </location>
</feature>
<dbReference type="RefSeq" id="WP_115732523.1">
    <property type="nucleotide sequence ID" value="NZ_BAAAVY010000034.1"/>
</dbReference>
<evidence type="ECO:0000256" key="1">
    <source>
        <dbReference type="ARBA" id="ARBA00004418"/>
    </source>
</evidence>
<dbReference type="Gene3D" id="3.40.190.10">
    <property type="entry name" value="Periplasmic binding protein-like II"/>
    <property type="match status" value="2"/>
</dbReference>
<dbReference type="Pfam" id="PF09084">
    <property type="entry name" value="NMT1"/>
    <property type="match status" value="1"/>
</dbReference>
<dbReference type="Proteomes" id="UP000254701">
    <property type="component" value="Unassembled WGS sequence"/>
</dbReference>
<dbReference type="InterPro" id="IPR001638">
    <property type="entry name" value="Solute-binding_3/MltF_N"/>
</dbReference>
<evidence type="ECO:0000256" key="2">
    <source>
        <dbReference type="ARBA" id="ARBA00010742"/>
    </source>
</evidence>
<protein>
    <submittedName>
        <fullName evidence="6">Aliphatic sulfonates-binding protein</fullName>
    </submittedName>
</protein>
<dbReference type="InterPro" id="IPR015168">
    <property type="entry name" value="SsuA/THI5"/>
</dbReference>
<gene>
    <name evidence="6" type="primary">ssuA_2</name>
    <name evidence="6" type="ORF">NCTC10684_03805</name>
</gene>
<dbReference type="CDD" id="cd01008">
    <property type="entry name" value="PBP2_NrtA_SsuA_CpmA_like"/>
    <property type="match status" value="1"/>
</dbReference>
<reference evidence="6 7" key="1">
    <citation type="submission" date="2018-06" db="EMBL/GenBank/DDBJ databases">
        <authorList>
            <consortium name="Pathogen Informatics"/>
            <person name="Doyle S."/>
        </authorList>
    </citation>
    <scope>NUCLEOTIDE SEQUENCE [LARGE SCALE GENOMIC DNA]</scope>
    <source>
        <strain evidence="6 7">NCTC10684</strain>
    </source>
</reference>
<evidence type="ECO:0000259" key="5">
    <source>
        <dbReference type="SMART" id="SM00062"/>
    </source>
</evidence>
<dbReference type="AlphaFoldDB" id="A0A380WNM9"/>
<dbReference type="SMART" id="SM00062">
    <property type="entry name" value="PBPb"/>
    <property type="match status" value="1"/>
</dbReference>
<dbReference type="SUPFAM" id="SSF53850">
    <property type="entry name" value="Periplasmic binding protein-like II"/>
    <property type="match status" value="1"/>
</dbReference>
<dbReference type="EMBL" id="UFSM01000001">
    <property type="protein sequence ID" value="SUU90547.1"/>
    <property type="molecule type" value="Genomic_DNA"/>
</dbReference>
<dbReference type="GO" id="GO:0042597">
    <property type="term" value="C:periplasmic space"/>
    <property type="evidence" value="ECO:0007669"/>
    <property type="project" value="UniProtKB-SubCell"/>
</dbReference>
<feature type="domain" description="Solute-binding protein family 3/N-terminal" evidence="5">
    <location>
        <begin position="30"/>
        <end position="246"/>
    </location>
</feature>
<sequence length="323" mass="34704">MTRFTKIVLSLASGLMLFSAQLAGAQTLEPVRFGVDAYTTGSQIWVAKEKGFFEKEGIDAQITTFATGVEAIDALLIGRADMAVGLDFPIVSRIQGGKLTVLAGIFHSKPGFHKLVVSNDIKDAKDLVGKKIGIATGTAQHLITMKYLEENGIAEDKVEIVGFTSLLEIVASLRSGRIDAAFVWADGTQKSTDGGNHYVLTDDAAAKRNSSAYIAAQTEFTEKHPELTVSTLRALNAASQFIATNKDEAAALIAKNTRAPRDTVRDLLNYNEFALALTDYERAGFKEVADFLAKTKAQPVSFETGVNPKFLGQAAPDLVKLGN</sequence>
<accession>A0A380WNM9</accession>
<dbReference type="PANTHER" id="PTHR30024:SF47">
    <property type="entry name" value="TAURINE-BINDING PERIPLASMIC PROTEIN"/>
    <property type="match status" value="1"/>
</dbReference>
<evidence type="ECO:0000313" key="7">
    <source>
        <dbReference type="Proteomes" id="UP000254701"/>
    </source>
</evidence>
<evidence type="ECO:0000313" key="6">
    <source>
        <dbReference type="EMBL" id="SUU90547.1"/>
    </source>
</evidence>
<name>A0A380WNM9_AMIAI</name>
<evidence type="ECO:0000256" key="3">
    <source>
        <dbReference type="ARBA" id="ARBA00022729"/>
    </source>
</evidence>
<dbReference type="PANTHER" id="PTHR30024">
    <property type="entry name" value="ALIPHATIC SULFONATES-BINDING PROTEIN-RELATED"/>
    <property type="match status" value="1"/>
</dbReference>
<comment type="similarity">
    <text evidence="2">Belongs to the bacterial solute-binding protein SsuA/TauA family.</text>
</comment>
<proteinExistence type="inferred from homology"/>
<keyword evidence="3 4" id="KW-0732">Signal</keyword>
<feature type="chain" id="PRO_5016707078" evidence="4">
    <location>
        <begin position="26"/>
        <end position="323"/>
    </location>
</feature>
<organism evidence="6 7">
    <name type="scientific">Aminobacter aminovorans</name>
    <name type="common">Chelatobacter heintzii</name>
    <dbReference type="NCBI Taxonomy" id="83263"/>
    <lineage>
        <taxon>Bacteria</taxon>
        <taxon>Pseudomonadati</taxon>
        <taxon>Pseudomonadota</taxon>
        <taxon>Alphaproteobacteria</taxon>
        <taxon>Hyphomicrobiales</taxon>
        <taxon>Phyllobacteriaceae</taxon>
        <taxon>Aminobacter</taxon>
    </lineage>
</organism>